<dbReference type="PATRIC" id="fig|1232683.4.peg.2271"/>
<proteinExistence type="predicted"/>
<dbReference type="RefSeq" id="WP_036188113.1">
    <property type="nucleotide sequence ID" value="NZ_JMQN01000036.1"/>
</dbReference>
<dbReference type="GO" id="GO:0008473">
    <property type="term" value="F:ornithine cyclodeaminase activity"/>
    <property type="evidence" value="ECO:0007669"/>
    <property type="project" value="UniProtKB-EC"/>
</dbReference>
<dbReference type="NCBIfam" id="NF006141">
    <property type="entry name" value="PRK08291.1"/>
    <property type="match status" value="1"/>
</dbReference>
<dbReference type="AlphaFoldDB" id="A0A081FYC8"/>
<dbReference type="InterPro" id="IPR023401">
    <property type="entry name" value="ODC_N"/>
</dbReference>
<dbReference type="EMBL" id="JMQN01000036">
    <property type="protein sequence ID" value="KEA63533.1"/>
    <property type="molecule type" value="Genomic_DNA"/>
</dbReference>
<dbReference type="PANTHER" id="PTHR13812:SF19">
    <property type="entry name" value="KETIMINE REDUCTASE MU-CRYSTALLIN"/>
    <property type="match status" value="1"/>
</dbReference>
<dbReference type="PIRSF" id="PIRSF001439">
    <property type="entry name" value="CryM"/>
    <property type="match status" value="1"/>
</dbReference>
<dbReference type="SUPFAM" id="SSF51735">
    <property type="entry name" value="NAD(P)-binding Rossmann-fold domains"/>
    <property type="match status" value="1"/>
</dbReference>
<evidence type="ECO:0000313" key="2">
    <source>
        <dbReference type="Proteomes" id="UP000028252"/>
    </source>
</evidence>
<dbReference type="EC" id="4.3.1.12" evidence="1"/>
<dbReference type="eggNOG" id="COG2423">
    <property type="taxonomic scope" value="Bacteria"/>
</dbReference>
<gene>
    <name evidence="1" type="ORF">ADIMK_2312</name>
</gene>
<dbReference type="Gene3D" id="3.30.1780.10">
    <property type="entry name" value="ornithine cyclodeaminase, domain 1"/>
    <property type="match status" value="1"/>
</dbReference>
<protein>
    <submittedName>
        <fullName evidence="1">Ornithine cyclodeaminase</fullName>
        <ecNumber evidence="1">4.3.1.12</ecNumber>
    </submittedName>
</protein>
<evidence type="ECO:0000313" key="1">
    <source>
        <dbReference type="EMBL" id="KEA63533.1"/>
    </source>
</evidence>
<keyword evidence="1" id="KW-0456">Lyase</keyword>
<dbReference type="STRING" id="1232683.ADIMK_2312"/>
<dbReference type="OrthoDB" id="9809203at2"/>
<organism evidence="1 2">
    <name type="scientific">Marinobacterium lacunae</name>
    <dbReference type="NCBI Taxonomy" id="1232683"/>
    <lineage>
        <taxon>Bacteria</taxon>
        <taxon>Pseudomonadati</taxon>
        <taxon>Pseudomonadota</taxon>
        <taxon>Gammaproteobacteria</taxon>
        <taxon>Oceanospirillales</taxon>
        <taxon>Oceanospirillaceae</taxon>
        <taxon>Marinobacterium</taxon>
    </lineage>
</organism>
<sequence>MAEIRILTESELRQCVGLSRELHDVIAAGFARLADPDVVMPPVLSMDLPAVNGEVDIKTAWLPGVDNFAIKVSPGFFDNPAKGLPSLNGLMVLLDARTGQVAAVMLDNGYLTDMRTAAAGAVAARFLAPEQVHTAGVIGTGLQARLQIEALLLERKVERVLVWGRDAERAERYAAEQSRVLGIPVSVAETAERLVRESQVVITTTPAREPVIRAQWLHPGLHITAMGSDSPLKNELDPQVLGDADVLIVDRLSQSLERGELRTAVSCGVMQAAIELPELSALCAGHHPGRSSQDQVSVCDLTGTGVQDTAIADYALKRALRQGLGASIIS</sequence>
<reference evidence="1 2" key="1">
    <citation type="submission" date="2014-04" db="EMBL/GenBank/DDBJ databases">
        <title>Marinobacterium kochiensis sp. nov., isolated from sediment sample collected from Kochi backwaters in Kerala, India.</title>
        <authorList>
            <person name="Singh A."/>
            <person name="Pinnaka A.K."/>
        </authorList>
    </citation>
    <scope>NUCLEOTIDE SEQUENCE [LARGE SCALE GENOMIC DNA]</scope>
    <source>
        <strain evidence="1 2">AK27</strain>
    </source>
</reference>
<dbReference type="InterPro" id="IPR036291">
    <property type="entry name" value="NAD(P)-bd_dom_sf"/>
</dbReference>
<comment type="caution">
    <text evidence="1">The sequence shown here is derived from an EMBL/GenBank/DDBJ whole genome shotgun (WGS) entry which is preliminary data.</text>
</comment>
<dbReference type="Pfam" id="PF02423">
    <property type="entry name" value="OCD_Mu_crystall"/>
    <property type="match status" value="1"/>
</dbReference>
<dbReference type="Gene3D" id="3.40.50.720">
    <property type="entry name" value="NAD(P)-binding Rossmann-like Domain"/>
    <property type="match status" value="1"/>
</dbReference>
<accession>A0A081FYC8</accession>
<dbReference type="InterPro" id="IPR003462">
    <property type="entry name" value="ODC_Mu_crystall"/>
</dbReference>
<dbReference type="PANTHER" id="PTHR13812">
    <property type="entry name" value="KETIMINE REDUCTASE MU-CRYSTALLIN"/>
    <property type="match status" value="1"/>
</dbReference>
<keyword evidence="2" id="KW-1185">Reference proteome</keyword>
<name>A0A081FYC8_9GAMM</name>
<dbReference type="GO" id="GO:0005737">
    <property type="term" value="C:cytoplasm"/>
    <property type="evidence" value="ECO:0007669"/>
    <property type="project" value="TreeGrafter"/>
</dbReference>
<dbReference type="Proteomes" id="UP000028252">
    <property type="component" value="Unassembled WGS sequence"/>
</dbReference>